<name>Q211Y6_RHOPB</name>
<gene>
    <name evidence="1" type="ordered locus">RPC_3258</name>
</gene>
<dbReference type="AlphaFoldDB" id="Q211Y6"/>
<dbReference type="eggNOG" id="COG3161">
    <property type="taxonomic scope" value="Bacteria"/>
</dbReference>
<dbReference type="Gene3D" id="3.40.1410.10">
    <property type="entry name" value="Chorismate lyase-like"/>
    <property type="match status" value="1"/>
</dbReference>
<dbReference type="KEGG" id="rpc:RPC_3258"/>
<proteinExistence type="predicted"/>
<protein>
    <submittedName>
        <fullName evidence="1">Uncharacterized protein</fullName>
    </submittedName>
</protein>
<dbReference type="EMBL" id="CP000301">
    <property type="protein sequence ID" value="ABD88800.1"/>
    <property type="molecule type" value="Genomic_DNA"/>
</dbReference>
<dbReference type="STRING" id="316056.RPC_3258"/>
<sequence>MSAARVSAFQQFLQDHDTATAALAAWCRRNHPGCGDELAATVLLDREADPQEYDGPLQVSADEPIRCRRVLLKWGDQVVSEAENWYFPQRLPVEMQTALTAGDQPFGAVVAELLPRRTTIAIHTGDDVLRGGAAVEGFIAELEKAKVFSPVGDFVLHVTAVMEGAGVVLAELREHYRRELLAF</sequence>
<dbReference type="HOGENOM" id="CLU_105835_0_0_5"/>
<dbReference type="SUPFAM" id="SSF64288">
    <property type="entry name" value="Chorismate lyase-like"/>
    <property type="match status" value="1"/>
</dbReference>
<accession>Q211Y6</accession>
<reference evidence="1" key="1">
    <citation type="submission" date="2006-03" db="EMBL/GenBank/DDBJ databases">
        <title>Complete sequence of Rhodopseudomonas palustris BisB18.</title>
        <authorList>
            <consortium name="US DOE Joint Genome Institute"/>
            <person name="Copeland A."/>
            <person name="Lucas S."/>
            <person name="Lapidus A."/>
            <person name="Barry K."/>
            <person name="Detter J.C."/>
            <person name="Glavina del Rio T."/>
            <person name="Hammon N."/>
            <person name="Israni S."/>
            <person name="Dalin E."/>
            <person name="Tice H."/>
            <person name="Pitluck S."/>
            <person name="Chain P."/>
            <person name="Malfatti S."/>
            <person name="Shin M."/>
            <person name="Vergez L."/>
            <person name="Schmutz J."/>
            <person name="Larimer F."/>
            <person name="Land M."/>
            <person name="Hauser L."/>
            <person name="Pelletier D.A."/>
            <person name="Kyrpides N."/>
            <person name="Anderson I."/>
            <person name="Oda Y."/>
            <person name="Harwood C.S."/>
            <person name="Richardson P."/>
        </authorList>
    </citation>
    <scope>NUCLEOTIDE SEQUENCE [LARGE SCALE GENOMIC DNA]</scope>
    <source>
        <strain evidence="1">BisB18</strain>
    </source>
</reference>
<dbReference type="InterPro" id="IPR028978">
    <property type="entry name" value="Chorismate_lyase_/UTRA_dom_sf"/>
</dbReference>
<organism evidence="1">
    <name type="scientific">Rhodopseudomonas palustris (strain BisB18)</name>
    <dbReference type="NCBI Taxonomy" id="316056"/>
    <lineage>
        <taxon>Bacteria</taxon>
        <taxon>Pseudomonadati</taxon>
        <taxon>Pseudomonadota</taxon>
        <taxon>Alphaproteobacteria</taxon>
        <taxon>Hyphomicrobiales</taxon>
        <taxon>Nitrobacteraceae</taxon>
        <taxon>Rhodopseudomonas</taxon>
    </lineage>
</organism>
<evidence type="ECO:0000313" key="1">
    <source>
        <dbReference type="EMBL" id="ABD88800.1"/>
    </source>
</evidence>